<accession>A0ABF7QHV8</accession>
<name>A0ABF7QHV8_RHILW</name>
<dbReference type="KEGG" id="rlt:Rleg2_0206"/>
<evidence type="ECO:0000259" key="1">
    <source>
        <dbReference type="Pfam" id="PF01872"/>
    </source>
</evidence>
<dbReference type="PANTHER" id="PTHR38011:SF11">
    <property type="entry name" value="2,5-DIAMINO-6-RIBOSYLAMINO-4(3H)-PYRIMIDINONE 5'-PHOSPHATE REDUCTASE"/>
    <property type="match status" value="1"/>
</dbReference>
<evidence type="ECO:0000313" key="2">
    <source>
        <dbReference type="EMBL" id="ACI53506.1"/>
    </source>
</evidence>
<evidence type="ECO:0000313" key="3">
    <source>
        <dbReference type="Proteomes" id="UP000008330"/>
    </source>
</evidence>
<feature type="domain" description="Bacterial bifunctional deaminase-reductase C-terminal" evidence="1">
    <location>
        <begin position="5"/>
        <end position="177"/>
    </location>
</feature>
<dbReference type="InterPro" id="IPR050765">
    <property type="entry name" value="Riboflavin_Biosynth_HTPR"/>
</dbReference>
<sequence>MDIRKLVVWNLMTLDGYFEGTKPWDIDFHNLAWGPELQHFAEQFGEEGDLLVFGRKTYEGMASYWPTAESEDTIKAYMNGIAKIAVSRTMTEPGWNNARVVSDPIPELTRLKQEDGKTIFIFGSAELADSLLKAGLIDEVRVCVVPVILGGGNPLFKPAAGQVPLKLIESSTTQGGAVILRYEPVKA</sequence>
<dbReference type="InterPro" id="IPR024072">
    <property type="entry name" value="DHFR-like_dom_sf"/>
</dbReference>
<protein>
    <submittedName>
        <fullName evidence="2">Bifunctional deaminase-reductase domain protein</fullName>
    </submittedName>
</protein>
<dbReference type="Pfam" id="PF01872">
    <property type="entry name" value="RibD_C"/>
    <property type="match status" value="1"/>
</dbReference>
<dbReference type="InterPro" id="IPR002734">
    <property type="entry name" value="RibDG_C"/>
</dbReference>
<keyword evidence="3" id="KW-1185">Reference proteome</keyword>
<reference evidence="2 3" key="1">
    <citation type="journal article" date="2010" name="Stand. Genomic Sci.">
        <title>Complete genome sequence of Rhizobium leguminosarum bv trifolii strain WSM2304, an effective microsymbiont of the South American clover Trifolium polymorphum.</title>
        <authorList>
            <person name="Reeve W."/>
            <person name="O'Hara G."/>
            <person name="Chain P."/>
            <person name="Ardley J."/>
            <person name="Brau L."/>
            <person name="Nandesena K."/>
            <person name="Tiwari R."/>
            <person name="Malfatti S."/>
            <person name="Kiss H."/>
            <person name="Lapidus A."/>
            <person name="Copeland A."/>
            <person name="Nolan M."/>
            <person name="Land M."/>
            <person name="Ivanova N."/>
            <person name="Mavromatis K."/>
            <person name="Markowitz V."/>
            <person name="Kyrpides N."/>
            <person name="Melino V."/>
            <person name="Denton M."/>
            <person name="Yates R."/>
            <person name="Howieson J."/>
        </authorList>
    </citation>
    <scope>NUCLEOTIDE SEQUENCE [LARGE SCALE GENOMIC DNA]</scope>
    <source>
        <strain evidence="2 3">WSM2304</strain>
    </source>
</reference>
<dbReference type="Gene3D" id="3.40.430.10">
    <property type="entry name" value="Dihydrofolate Reductase, subunit A"/>
    <property type="match status" value="1"/>
</dbReference>
<proteinExistence type="predicted"/>
<dbReference type="AlphaFoldDB" id="A0ABF7QHV8"/>
<gene>
    <name evidence="2" type="ordered locus">Rleg2_0206</name>
</gene>
<dbReference type="Proteomes" id="UP000008330">
    <property type="component" value="Chromosome"/>
</dbReference>
<dbReference type="SUPFAM" id="SSF53597">
    <property type="entry name" value="Dihydrofolate reductase-like"/>
    <property type="match status" value="1"/>
</dbReference>
<dbReference type="PANTHER" id="PTHR38011">
    <property type="entry name" value="DIHYDROFOLATE REDUCTASE FAMILY PROTEIN (AFU_ORTHOLOGUE AFUA_8G06820)"/>
    <property type="match status" value="1"/>
</dbReference>
<dbReference type="EMBL" id="CP001191">
    <property type="protein sequence ID" value="ACI53506.1"/>
    <property type="molecule type" value="Genomic_DNA"/>
</dbReference>
<organism evidence="2 3">
    <name type="scientific">Rhizobium leguminosarum bv. trifolii (strain WSM2304)</name>
    <dbReference type="NCBI Taxonomy" id="395492"/>
    <lineage>
        <taxon>Bacteria</taxon>
        <taxon>Pseudomonadati</taxon>
        <taxon>Pseudomonadota</taxon>
        <taxon>Alphaproteobacteria</taxon>
        <taxon>Hyphomicrobiales</taxon>
        <taxon>Rhizobiaceae</taxon>
        <taxon>Rhizobium/Agrobacterium group</taxon>
        <taxon>Rhizobium</taxon>
    </lineage>
</organism>